<keyword evidence="2" id="KW-0862">Zinc</keyword>
<organism evidence="8 9">
    <name type="scientific">Periconia macrospinosa</name>
    <dbReference type="NCBI Taxonomy" id="97972"/>
    <lineage>
        <taxon>Eukaryota</taxon>
        <taxon>Fungi</taxon>
        <taxon>Dikarya</taxon>
        <taxon>Ascomycota</taxon>
        <taxon>Pezizomycotina</taxon>
        <taxon>Dothideomycetes</taxon>
        <taxon>Pleosporomycetidae</taxon>
        <taxon>Pleosporales</taxon>
        <taxon>Massarineae</taxon>
        <taxon>Periconiaceae</taxon>
        <taxon>Periconia</taxon>
    </lineage>
</organism>
<gene>
    <name evidence="8" type="ORF">DM02DRAFT_734448</name>
</gene>
<evidence type="ECO:0000259" key="7">
    <source>
        <dbReference type="PROSITE" id="PS50048"/>
    </source>
</evidence>
<evidence type="ECO:0000256" key="2">
    <source>
        <dbReference type="ARBA" id="ARBA00022833"/>
    </source>
</evidence>
<dbReference type="PANTHER" id="PTHR47660:SF2">
    <property type="entry name" value="TRANSCRIPTION FACTOR WITH C2H2 AND ZN(2)-CYS(6) DNA BINDING DOMAIN (EUROFUNG)"/>
    <property type="match status" value="1"/>
</dbReference>
<evidence type="ECO:0000256" key="5">
    <source>
        <dbReference type="ARBA" id="ARBA00023242"/>
    </source>
</evidence>
<name>A0A2V1CYB7_9PLEO</name>
<protein>
    <recommendedName>
        <fullName evidence="7">Zn(2)-C6 fungal-type domain-containing protein</fullName>
    </recommendedName>
</protein>
<dbReference type="Proteomes" id="UP000244855">
    <property type="component" value="Unassembled WGS sequence"/>
</dbReference>
<dbReference type="Gene3D" id="4.10.240.10">
    <property type="entry name" value="Zn(2)-C6 fungal-type DNA-binding domain"/>
    <property type="match status" value="1"/>
</dbReference>
<sequence>MSFARRDLLQRHYTLHGRNANNQEGLPPSAGIIPKSAGRTPIACSNCAKTKTKCDKKFPCSRCAQRNLKCTLRPTRRASKNVNRVVPPAETTGSGNSSEDGNNNESQNTSSRNSPIHEENRTSQANQQPQLSPQSSNVQPQPQPPHHPPHQLPSAPRSRDPSVSQPVQQIHTITPKEKAINVPVTTTTPPFFEQTPQNGLSSALPSVLSPPATPVNGFVSQTPMSGYDEFVTTVRDNSDRASPRFMMDPWNTTSMGQEFDLMRIDPSLMMTMNMDINMGSSADGTLGMIPEMSPHA</sequence>
<evidence type="ECO:0000313" key="9">
    <source>
        <dbReference type="Proteomes" id="UP000244855"/>
    </source>
</evidence>
<dbReference type="InterPro" id="IPR036864">
    <property type="entry name" value="Zn2-C6_fun-type_DNA-bd_sf"/>
</dbReference>
<feature type="region of interest" description="Disordered" evidence="6">
    <location>
        <begin position="16"/>
        <end position="38"/>
    </location>
</feature>
<dbReference type="CDD" id="cd00067">
    <property type="entry name" value="GAL4"/>
    <property type="match status" value="1"/>
</dbReference>
<dbReference type="PROSITE" id="PS00463">
    <property type="entry name" value="ZN2_CY6_FUNGAL_1"/>
    <property type="match status" value="1"/>
</dbReference>
<dbReference type="GO" id="GO:0000981">
    <property type="term" value="F:DNA-binding transcription factor activity, RNA polymerase II-specific"/>
    <property type="evidence" value="ECO:0007669"/>
    <property type="project" value="InterPro"/>
</dbReference>
<dbReference type="AlphaFoldDB" id="A0A2V1CYB7"/>
<reference evidence="8 9" key="1">
    <citation type="journal article" date="2018" name="Sci. Rep.">
        <title>Comparative genomics provides insights into the lifestyle and reveals functional heterogeneity of dark septate endophytic fungi.</title>
        <authorList>
            <person name="Knapp D.G."/>
            <person name="Nemeth J.B."/>
            <person name="Barry K."/>
            <person name="Hainaut M."/>
            <person name="Henrissat B."/>
            <person name="Johnson J."/>
            <person name="Kuo A."/>
            <person name="Lim J.H.P."/>
            <person name="Lipzen A."/>
            <person name="Nolan M."/>
            <person name="Ohm R.A."/>
            <person name="Tamas L."/>
            <person name="Grigoriev I.V."/>
            <person name="Spatafora J.W."/>
            <person name="Nagy L.G."/>
            <person name="Kovacs G.M."/>
        </authorList>
    </citation>
    <scope>NUCLEOTIDE SEQUENCE [LARGE SCALE GENOMIC DNA]</scope>
    <source>
        <strain evidence="8 9">DSE2036</strain>
    </source>
</reference>
<evidence type="ECO:0000256" key="6">
    <source>
        <dbReference type="SAM" id="MobiDB-lite"/>
    </source>
</evidence>
<dbReference type="InterPro" id="IPR001138">
    <property type="entry name" value="Zn2Cys6_DnaBD"/>
</dbReference>
<dbReference type="GO" id="GO:0008270">
    <property type="term" value="F:zinc ion binding"/>
    <property type="evidence" value="ECO:0007669"/>
    <property type="project" value="InterPro"/>
</dbReference>
<feature type="non-terminal residue" evidence="8">
    <location>
        <position position="296"/>
    </location>
</feature>
<dbReference type="EMBL" id="KZ806131">
    <property type="protein sequence ID" value="PVH90732.1"/>
    <property type="molecule type" value="Genomic_DNA"/>
</dbReference>
<accession>A0A2V1CYB7</accession>
<dbReference type="PROSITE" id="PS50048">
    <property type="entry name" value="ZN2_CY6_FUNGAL_2"/>
    <property type="match status" value="1"/>
</dbReference>
<dbReference type="SUPFAM" id="SSF57701">
    <property type="entry name" value="Zn2/Cys6 DNA-binding domain"/>
    <property type="match status" value="1"/>
</dbReference>
<feature type="domain" description="Zn(2)-C6 fungal-type" evidence="7">
    <location>
        <begin position="43"/>
        <end position="72"/>
    </location>
</feature>
<dbReference type="SMART" id="SM00066">
    <property type="entry name" value="GAL4"/>
    <property type="match status" value="1"/>
</dbReference>
<evidence type="ECO:0000256" key="3">
    <source>
        <dbReference type="ARBA" id="ARBA00023015"/>
    </source>
</evidence>
<evidence type="ECO:0000256" key="1">
    <source>
        <dbReference type="ARBA" id="ARBA00022723"/>
    </source>
</evidence>
<evidence type="ECO:0000256" key="4">
    <source>
        <dbReference type="ARBA" id="ARBA00023163"/>
    </source>
</evidence>
<keyword evidence="4" id="KW-0804">Transcription</keyword>
<feature type="region of interest" description="Disordered" evidence="6">
    <location>
        <begin position="79"/>
        <end position="181"/>
    </location>
</feature>
<keyword evidence="5" id="KW-0539">Nucleus</keyword>
<dbReference type="STRING" id="97972.A0A2V1CYB7"/>
<feature type="compositionally biased region" description="Low complexity" evidence="6">
    <location>
        <begin position="90"/>
        <end position="106"/>
    </location>
</feature>
<feature type="compositionally biased region" description="Low complexity" evidence="6">
    <location>
        <begin position="123"/>
        <end position="140"/>
    </location>
</feature>
<dbReference type="OrthoDB" id="40579at2759"/>
<keyword evidence="9" id="KW-1185">Reference proteome</keyword>
<proteinExistence type="predicted"/>
<evidence type="ECO:0000313" key="8">
    <source>
        <dbReference type="EMBL" id="PVH90732.1"/>
    </source>
</evidence>
<dbReference type="PANTHER" id="PTHR47660">
    <property type="entry name" value="TRANSCRIPTION FACTOR WITH C2H2 AND ZN(2)-CYS(6) DNA BINDING DOMAIN (EUROFUNG)-RELATED-RELATED"/>
    <property type="match status" value="1"/>
</dbReference>
<dbReference type="Pfam" id="PF00172">
    <property type="entry name" value="Zn_clus"/>
    <property type="match status" value="1"/>
</dbReference>
<feature type="compositionally biased region" description="Polar residues" evidence="6">
    <location>
        <begin position="161"/>
        <end position="172"/>
    </location>
</feature>
<keyword evidence="1" id="KW-0479">Metal-binding</keyword>
<keyword evidence="3" id="KW-0805">Transcription regulation</keyword>